<organism evidence="1 2">
    <name type="scientific">Vulgatibacter incomptus</name>
    <dbReference type="NCBI Taxonomy" id="1391653"/>
    <lineage>
        <taxon>Bacteria</taxon>
        <taxon>Pseudomonadati</taxon>
        <taxon>Myxococcota</taxon>
        <taxon>Myxococcia</taxon>
        <taxon>Myxococcales</taxon>
        <taxon>Cystobacterineae</taxon>
        <taxon>Vulgatibacteraceae</taxon>
        <taxon>Vulgatibacter</taxon>
    </lineage>
</organism>
<name>A0A0K1PG91_9BACT</name>
<dbReference type="RefSeq" id="WP_050726690.1">
    <property type="nucleotide sequence ID" value="NZ_CP012332.1"/>
</dbReference>
<reference evidence="1 2" key="1">
    <citation type="submission" date="2015-08" db="EMBL/GenBank/DDBJ databases">
        <authorList>
            <person name="Babu N.S."/>
            <person name="Beckwith C.J."/>
            <person name="Beseler K.G."/>
            <person name="Brison A."/>
            <person name="Carone J.V."/>
            <person name="Caskin T.P."/>
            <person name="Diamond M."/>
            <person name="Durham M.E."/>
            <person name="Foxe J.M."/>
            <person name="Go M."/>
            <person name="Henderson B.A."/>
            <person name="Jones I.B."/>
            <person name="McGettigan J.A."/>
            <person name="Micheletti S.J."/>
            <person name="Nasrallah M.E."/>
            <person name="Ortiz D."/>
            <person name="Piller C.R."/>
            <person name="Privatt S.R."/>
            <person name="Schneider S.L."/>
            <person name="Sharp S."/>
            <person name="Smith T.C."/>
            <person name="Stanton J.D."/>
            <person name="Ullery H.E."/>
            <person name="Wilson R.J."/>
            <person name="Serrano M.G."/>
            <person name="Buck G."/>
            <person name="Lee V."/>
            <person name="Wang Y."/>
            <person name="Carvalho R."/>
            <person name="Voegtly L."/>
            <person name="Shi R."/>
            <person name="Duckworth R."/>
            <person name="Johnson A."/>
            <person name="Loviza R."/>
            <person name="Walstead R."/>
            <person name="Shah Z."/>
            <person name="Kiflezghi M."/>
            <person name="Wade K."/>
            <person name="Ball S.L."/>
            <person name="Bradley K.W."/>
            <person name="Asai D.J."/>
            <person name="Bowman C.A."/>
            <person name="Russell D.A."/>
            <person name="Pope W.H."/>
            <person name="Jacobs-Sera D."/>
            <person name="Hendrix R.W."/>
            <person name="Hatfull G.F."/>
        </authorList>
    </citation>
    <scope>NUCLEOTIDE SEQUENCE [LARGE SCALE GENOMIC DNA]</scope>
    <source>
        <strain evidence="1 2">DSM 27710</strain>
    </source>
</reference>
<gene>
    <name evidence="1" type="ORF">AKJ08_2922</name>
</gene>
<sequence length="96" mass="10191">MELRLGRPEGIVPIQIIGGMECLRIARPKDVPVSIRMFGGAESVHADNLRLDSVGGIFRYGDVKGGDGTGRFEVQVIGGVENFEVAGSEPAHSQVA</sequence>
<evidence type="ECO:0000313" key="2">
    <source>
        <dbReference type="Proteomes" id="UP000055590"/>
    </source>
</evidence>
<dbReference type="OrthoDB" id="9814496at2"/>
<protein>
    <submittedName>
        <fullName evidence="1">Uncharacterized protein</fullName>
    </submittedName>
</protein>
<dbReference type="AlphaFoldDB" id="A0A0K1PG91"/>
<keyword evidence="2" id="KW-1185">Reference proteome</keyword>
<dbReference type="EMBL" id="CP012332">
    <property type="protein sequence ID" value="AKU92535.1"/>
    <property type="molecule type" value="Genomic_DNA"/>
</dbReference>
<proteinExistence type="predicted"/>
<dbReference type="Proteomes" id="UP000055590">
    <property type="component" value="Chromosome"/>
</dbReference>
<evidence type="ECO:0000313" key="1">
    <source>
        <dbReference type="EMBL" id="AKU92535.1"/>
    </source>
</evidence>
<accession>A0A0K1PG91</accession>
<dbReference type="KEGG" id="vin:AKJ08_2922"/>